<dbReference type="Proteomes" id="UP000652761">
    <property type="component" value="Unassembled WGS sequence"/>
</dbReference>
<protein>
    <submittedName>
        <fullName evidence="1">Uncharacterized protein</fullName>
    </submittedName>
</protein>
<dbReference type="EMBL" id="NMUH01008325">
    <property type="protein sequence ID" value="MQM18615.1"/>
    <property type="molecule type" value="Genomic_DNA"/>
</dbReference>
<sequence length="332" mass="37356">MNETCTLKIARVPLDSGEWVSLYLDARFSAHSASFRYIAVSRHFRSITAPLPCKAGIKEGQSSKVRLLPLGRLRSRKTKNPSLHPLKKKATTAVSRSRRRRCLRRVHVEASRRSLCRVIRYAFSFIFPFQGWAQRAHKFSICERDRGWRRVLNATALGVAFWLPPRSGLRLHVRRVSRVGRPADVNHGKVTAFSVTFRSRRYVSSVLGTLTPVFELYVRTYWAPASLVFPVSHFRELGSLALLCGCGAAVGPFIRDYEIERLVEVLPVVVCPGGGTILVIDPWWYLMVVGVEVDWCSAELILVLLPYVGRLPVKLVASATSCCNDLPVRLVA</sequence>
<comment type="caution">
    <text evidence="1">The sequence shown here is derived from an EMBL/GenBank/DDBJ whole genome shotgun (WGS) entry which is preliminary data.</text>
</comment>
<evidence type="ECO:0000313" key="2">
    <source>
        <dbReference type="Proteomes" id="UP000652761"/>
    </source>
</evidence>
<gene>
    <name evidence="1" type="ORF">Taro_051612</name>
</gene>
<evidence type="ECO:0000313" key="1">
    <source>
        <dbReference type="EMBL" id="MQM18615.1"/>
    </source>
</evidence>
<accession>A0A843XHJ2</accession>
<keyword evidence="2" id="KW-1185">Reference proteome</keyword>
<name>A0A843XHJ2_COLES</name>
<dbReference type="AlphaFoldDB" id="A0A843XHJ2"/>
<proteinExistence type="predicted"/>
<organism evidence="1 2">
    <name type="scientific">Colocasia esculenta</name>
    <name type="common">Wild taro</name>
    <name type="synonym">Arum esculentum</name>
    <dbReference type="NCBI Taxonomy" id="4460"/>
    <lineage>
        <taxon>Eukaryota</taxon>
        <taxon>Viridiplantae</taxon>
        <taxon>Streptophyta</taxon>
        <taxon>Embryophyta</taxon>
        <taxon>Tracheophyta</taxon>
        <taxon>Spermatophyta</taxon>
        <taxon>Magnoliopsida</taxon>
        <taxon>Liliopsida</taxon>
        <taxon>Araceae</taxon>
        <taxon>Aroideae</taxon>
        <taxon>Colocasieae</taxon>
        <taxon>Colocasia</taxon>
    </lineage>
</organism>
<reference evidence="1" key="1">
    <citation type="submission" date="2017-07" db="EMBL/GenBank/DDBJ databases">
        <title>Taro Niue Genome Assembly and Annotation.</title>
        <authorList>
            <person name="Atibalentja N."/>
            <person name="Keating K."/>
            <person name="Fields C.J."/>
        </authorList>
    </citation>
    <scope>NUCLEOTIDE SEQUENCE</scope>
    <source>
        <strain evidence="1">Niue_2</strain>
        <tissue evidence="1">Leaf</tissue>
    </source>
</reference>